<dbReference type="PANTHER" id="PTHR34322">
    <property type="entry name" value="TRANSPOSASE, Y1_TNP DOMAIN-CONTAINING"/>
    <property type="match status" value="1"/>
</dbReference>
<dbReference type="InterPro" id="IPR036515">
    <property type="entry name" value="Transposase_17_sf"/>
</dbReference>
<dbReference type="SMART" id="SM01321">
    <property type="entry name" value="Y1_Tnp"/>
    <property type="match status" value="1"/>
</dbReference>
<dbReference type="InterPro" id="IPR002686">
    <property type="entry name" value="Transposase_17"/>
</dbReference>
<protein>
    <submittedName>
        <fullName evidence="2">Transposase IS200- protein</fullName>
    </submittedName>
</protein>
<proteinExistence type="predicted"/>
<dbReference type="GO" id="GO:0006313">
    <property type="term" value="P:DNA transposition"/>
    <property type="evidence" value="ECO:0007669"/>
    <property type="project" value="InterPro"/>
</dbReference>
<accession>A0A098B6M4</accession>
<evidence type="ECO:0000313" key="2">
    <source>
        <dbReference type="EMBL" id="CDX03521.1"/>
    </source>
</evidence>
<dbReference type="Pfam" id="PF01797">
    <property type="entry name" value="Y1_Tnp"/>
    <property type="match status" value="1"/>
</dbReference>
<sequence length="251" mass="30077">MPRTPREKSPTGIYHIIMRGVNRQRIFEDHEDRQKLLEKLFKFRGVSGYRIFAYCLMDNHIHILIQENKEPLSRAMKRLSSSYVMYFNHKYERVGHLFQERYRSEVVDNDRYLLTALRYIHQNPLKAKMVEDVTSYRWSSYNEYFNDGYLVDKDFVLELFGPSREKALAQFIAFHGEINDDKCIEIEEPRMNDGRLKEIIRDRIGMDASDIENEDKMRQISILRKLKTIDGINTRQLSRLTGIPYIRVWRA</sequence>
<dbReference type="GO" id="GO:0004803">
    <property type="term" value="F:transposase activity"/>
    <property type="evidence" value="ECO:0007669"/>
    <property type="project" value="InterPro"/>
</dbReference>
<dbReference type="EMBL" id="LK996017">
    <property type="protein sequence ID" value="CDX03521.1"/>
    <property type="molecule type" value="Genomic_DNA"/>
</dbReference>
<evidence type="ECO:0000259" key="1">
    <source>
        <dbReference type="SMART" id="SM01321"/>
    </source>
</evidence>
<dbReference type="AlphaFoldDB" id="A0A098B6M4"/>
<dbReference type="GO" id="GO:0003677">
    <property type="term" value="F:DNA binding"/>
    <property type="evidence" value="ECO:0007669"/>
    <property type="project" value="InterPro"/>
</dbReference>
<organism evidence="2">
    <name type="scientific">Desulfitobacterium hafniense</name>
    <name type="common">Desulfitobacterium frappieri</name>
    <dbReference type="NCBI Taxonomy" id="49338"/>
    <lineage>
        <taxon>Bacteria</taxon>
        <taxon>Bacillati</taxon>
        <taxon>Bacillota</taxon>
        <taxon>Clostridia</taxon>
        <taxon>Eubacteriales</taxon>
        <taxon>Desulfitobacteriaceae</taxon>
        <taxon>Desulfitobacterium</taxon>
    </lineage>
</organism>
<gene>
    <name evidence="2" type="ORF">DPCES_3635</name>
</gene>
<dbReference type="PATRIC" id="fig|49338.4.peg.3900"/>
<reference evidence="2" key="1">
    <citation type="submission" date="2014-07" db="EMBL/GenBank/DDBJ databases">
        <authorList>
            <person name="Hornung V.Bastian."/>
        </authorList>
    </citation>
    <scope>NUCLEOTIDE SEQUENCE</scope>
    <source>
        <strain evidence="2">PCE-S</strain>
    </source>
</reference>
<dbReference type="SUPFAM" id="SSF143422">
    <property type="entry name" value="Transposase IS200-like"/>
    <property type="match status" value="1"/>
</dbReference>
<feature type="domain" description="Transposase IS200-like" evidence="1">
    <location>
        <begin position="9"/>
        <end position="123"/>
    </location>
</feature>
<dbReference type="Gene3D" id="3.30.70.1290">
    <property type="entry name" value="Transposase IS200-like"/>
    <property type="match status" value="1"/>
</dbReference>
<name>A0A098B6M4_DESHA</name>
<dbReference type="RefSeq" id="WP_208926108.1">
    <property type="nucleotide sequence ID" value="NZ_JAYFNZ010000024.1"/>
</dbReference>
<dbReference type="PANTHER" id="PTHR34322:SF2">
    <property type="entry name" value="TRANSPOSASE IS200-LIKE DOMAIN-CONTAINING PROTEIN"/>
    <property type="match status" value="1"/>
</dbReference>